<proteinExistence type="inferred from homology"/>
<feature type="binding site" evidence="9">
    <location>
        <begin position="88"/>
        <end position="90"/>
    </location>
    <ligand>
        <name>ATP</name>
        <dbReference type="ChEBI" id="CHEBI:30616"/>
    </ligand>
</feature>
<dbReference type="Gene3D" id="3.40.50.620">
    <property type="entry name" value="HUPs"/>
    <property type="match status" value="1"/>
</dbReference>
<gene>
    <name evidence="9 11" type="primary">coaD</name>
    <name evidence="11" type="ORF">ACFQ4B_19255</name>
</gene>
<dbReference type="InterPro" id="IPR014729">
    <property type="entry name" value="Rossmann-like_a/b/a_fold"/>
</dbReference>
<evidence type="ECO:0000256" key="9">
    <source>
        <dbReference type="HAMAP-Rule" id="MF_00151"/>
    </source>
</evidence>
<protein>
    <recommendedName>
        <fullName evidence="9">Phosphopantetheine adenylyltransferase</fullName>
        <ecNumber evidence="9">2.7.7.3</ecNumber>
    </recommendedName>
    <alternativeName>
        <fullName evidence="9">Dephospho-CoA pyrophosphorylase</fullName>
    </alternativeName>
    <alternativeName>
        <fullName evidence="9">Pantetheine-phosphate adenylyltransferase</fullName>
        <shortName evidence="9">PPAT</shortName>
    </alternativeName>
</protein>
<feature type="site" description="Transition state stabilizer" evidence="9">
    <location>
        <position position="16"/>
    </location>
</feature>
<accession>A0ABW3UMX8</accession>
<comment type="subunit">
    <text evidence="9">Homohexamer.</text>
</comment>
<evidence type="ECO:0000259" key="10">
    <source>
        <dbReference type="Pfam" id="PF01467"/>
    </source>
</evidence>
<feature type="binding site" evidence="9">
    <location>
        <position position="8"/>
    </location>
    <ligand>
        <name>substrate</name>
    </ligand>
</feature>
<evidence type="ECO:0000256" key="6">
    <source>
        <dbReference type="ARBA" id="ARBA00022842"/>
    </source>
</evidence>
<organism evidence="11 12">
    <name type="scientific">Paenibacillus vulneris</name>
    <dbReference type="NCBI Taxonomy" id="1133364"/>
    <lineage>
        <taxon>Bacteria</taxon>
        <taxon>Bacillati</taxon>
        <taxon>Bacillota</taxon>
        <taxon>Bacilli</taxon>
        <taxon>Bacillales</taxon>
        <taxon>Paenibacillaceae</taxon>
        <taxon>Paenibacillus</taxon>
    </lineage>
</organism>
<comment type="caution">
    <text evidence="11">The sequence shown here is derived from an EMBL/GenBank/DDBJ whole genome shotgun (WGS) entry which is preliminary data.</text>
</comment>
<dbReference type="HAMAP" id="MF_00151">
    <property type="entry name" value="PPAT_bact"/>
    <property type="match status" value="1"/>
</dbReference>
<dbReference type="EMBL" id="JBHTLU010000023">
    <property type="protein sequence ID" value="MFD1222263.1"/>
    <property type="molecule type" value="Genomic_DNA"/>
</dbReference>
<dbReference type="RefSeq" id="WP_179135967.1">
    <property type="nucleotide sequence ID" value="NZ_BAABJG010000018.1"/>
</dbReference>
<dbReference type="InterPro" id="IPR001980">
    <property type="entry name" value="PPAT"/>
</dbReference>
<evidence type="ECO:0000313" key="12">
    <source>
        <dbReference type="Proteomes" id="UP001597180"/>
    </source>
</evidence>
<feature type="binding site" evidence="9">
    <location>
        <position position="87"/>
    </location>
    <ligand>
        <name>substrate</name>
    </ligand>
</feature>
<feature type="domain" description="Cytidyltransferase-like" evidence="10">
    <location>
        <begin position="4"/>
        <end position="131"/>
    </location>
</feature>
<dbReference type="GO" id="GO:0004595">
    <property type="term" value="F:pantetheine-phosphate adenylyltransferase activity"/>
    <property type="evidence" value="ECO:0007669"/>
    <property type="project" value="UniProtKB-EC"/>
</dbReference>
<sequence length="162" mass="18726">MKAIYPGSFDPFTLGHLNILERATRLFDQIDVVIAINKSKTAMFSPEERYQIARLSTLHLDQAVRVVHYAGIIADYIKENHMDVIIRGIRGSTDLDYEIKLEQYNQKACFAETVYLTPTTQHLNTSSTLVKMFLQTQRIELAHEYLTENAMRYIQDVLGRRS</sequence>
<dbReference type="PANTHER" id="PTHR21342">
    <property type="entry name" value="PHOSPHOPANTETHEINE ADENYLYLTRANSFERASE"/>
    <property type="match status" value="1"/>
</dbReference>
<dbReference type="EC" id="2.7.7.3" evidence="9"/>
<feature type="binding site" evidence="9">
    <location>
        <position position="98"/>
    </location>
    <ligand>
        <name>ATP</name>
        <dbReference type="ChEBI" id="CHEBI:30616"/>
    </ligand>
</feature>
<comment type="subcellular location">
    <subcellularLocation>
        <location evidence="9">Cytoplasm</location>
    </subcellularLocation>
</comment>
<evidence type="ECO:0000256" key="8">
    <source>
        <dbReference type="ARBA" id="ARBA00029346"/>
    </source>
</evidence>
<comment type="pathway">
    <text evidence="9">Cofactor biosynthesis; coenzyme A biosynthesis; CoA from (R)-pantothenate: step 4/5.</text>
</comment>
<keyword evidence="7 9" id="KW-0173">Coenzyme A biosynthesis</keyword>
<evidence type="ECO:0000256" key="2">
    <source>
        <dbReference type="ARBA" id="ARBA00022679"/>
    </source>
</evidence>
<dbReference type="NCBIfam" id="TIGR00125">
    <property type="entry name" value="cyt_tran_rel"/>
    <property type="match status" value="1"/>
</dbReference>
<dbReference type="Pfam" id="PF01467">
    <property type="entry name" value="CTP_transf_like"/>
    <property type="match status" value="1"/>
</dbReference>
<evidence type="ECO:0000256" key="1">
    <source>
        <dbReference type="ARBA" id="ARBA00022490"/>
    </source>
</evidence>
<evidence type="ECO:0000256" key="7">
    <source>
        <dbReference type="ARBA" id="ARBA00022993"/>
    </source>
</evidence>
<comment type="cofactor">
    <cofactor evidence="9">
        <name>Mg(2+)</name>
        <dbReference type="ChEBI" id="CHEBI:18420"/>
    </cofactor>
</comment>
<comment type="function">
    <text evidence="9">Reversibly transfers an adenylyl group from ATP to 4'-phosphopantetheine, yielding dephospho-CoA (dPCoA) and pyrophosphate.</text>
</comment>
<keyword evidence="4 9" id="KW-0547">Nucleotide-binding</keyword>
<dbReference type="SUPFAM" id="SSF52374">
    <property type="entry name" value="Nucleotidylyl transferase"/>
    <property type="match status" value="1"/>
</dbReference>
<feature type="binding site" evidence="9">
    <location>
        <position position="16"/>
    </location>
    <ligand>
        <name>ATP</name>
        <dbReference type="ChEBI" id="CHEBI:30616"/>
    </ligand>
</feature>
<keyword evidence="3 9" id="KW-0548">Nucleotidyltransferase</keyword>
<dbReference type="PANTHER" id="PTHR21342:SF1">
    <property type="entry name" value="PHOSPHOPANTETHEINE ADENYLYLTRANSFERASE"/>
    <property type="match status" value="1"/>
</dbReference>
<dbReference type="Proteomes" id="UP001597180">
    <property type="component" value="Unassembled WGS sequence"/>
</dbReference>
<comment type="similarity">
    <text evidence="9">Belongs to the bacterial CoaD family.</text>
</comment>
<comment type="catalytic activity">
    <reaction evidence="8 9">
        <text>(R)-4'-phosphopantetheine + ATP + H(+) = 3'-dephospho-CoA + diphosphate</text>
        <dbReference type="Rhea" id="RHEA:19801"/>
        <dbReference type="ChEBI" id="CHEBI:15378"/>
        <dbReference type="ChEBI" id="CHEBI:30616"/>
        <dbReference type="ChEBI" id="CHEBI:33019"/>
        <dbReference type="ChEBI" id="CHEBI:57328"/>
        <dbReference type="ChEBI" id="CHEBI:61723"/>
        <dbReference type="EC" id="2.7.7.3"/>
    </reaction>
</comment>
<reference evidence="12" key="1">
    <citation type="journal article" date="2019" name="Int. J. Syst. Evol. Microbiol.">
        <title>The Global Catalogue of Microorganisms (GCM) 10K type strain sequencing project: providing services to taxonomists for standard genome sequencing and annotation.</title>
        <authorList>
            <consortium name="The Broad Institute Genomics Platform"/>
            <consortium name="The Broad Institute Genome Sequencing Center for Infectious Disease"/>
            <person name="Wu L."/>
            <person name="Ma J."/>
        </authorList>
    </citation>
    <scope>NUCLEOTIDE SEQUENCE [LARGE SCALE GENOMIC DNA]</scope>
    <source>
        <strain evidence="12">CCUG 53270</strain>
    </source>
</reference>
<feature type="binding site" evidence="9">
    <location>
        <begin position="122"/>
        <end position="128"/>
    </location>
    <ligand>
        <name>ATP</name>
        <dbReference type="ChEBI" id="CHEBI:30616"/>
    </ligand>
</feature>
<dbReference type="InterPro" id="IPR004821">
    <property type="entry name" value="Cyt_trans-like"/>
</dbReference>
<dbReference type="NCBIfam" id="TIGR01510">
    <property type="entry name" value="coaD_prev_kdtB"/>
    <property type="match status" value="1"/>
</dbReference>
<keyword evidence="12" id="KW-1185">Reference proteome</keyword>
<evidence type="ECO:0000256" key="4">
    <source>
        <dbReference type="ARBA" id="ARBA00022741"/>
    </source>
</evidence>
<keyword evidence="5 9" id="KW-0067">ATP-binding</keyword>
<evidence type="ECO:0000256" key="5">
    <source>
        <dbReference type="ARBA" id="ARBA00022840"/>
    </source>
</evidence>
<keyword evidence="6 9" id="KW-0460">Magnesium</keyword>
<dbReference type="PRINTS" id="PR01020">
    <property type="entry name" value="LPSBIOSNTHSS"/>
</dbReference>
<feature type="binding site" evidence="9">
    <location>
        <position position="40"/>
    </location>
    <ligand>
        <name>substrate</name>
    </ligand>
</feature>
<evidence type="ECO:0000313" key="11">
    <source>
        <dbReference type="EMBL" id="MFD1222263.1"/>
    </source>
</evidence>
<keyword evidence="2 9" id="KW-0808">Transferase</keyword>
<evidence type="ECO:0000256" key="3">
    <source>
        <dbReference type="ARBA" id="ARBA00022695"/>
    </source>
</evidence>
<feature type="binding site" evidence="9">
    <location>
        <begin position="8"/>
        <end position="9"/>
    </location>
    <ligand>
        <name>ATP</name>
        <dbReference type="ChEBI" id="CHEBI:30616"/>
    </ligand>
</feature>
<keyword evidence="1 9" id="KW-0963">Cytoplasm</keyword>
<feature type="binding site" evidence="9">
    <location>
        <position position="73"/>
    </location>
    <ligand>
        <name>substrate</name>
    </ligand>
</feature>
<name>A0ABW3UMX8_9BACL</name>